<dbReference type="EMBL" id="MVHJ01000001">
    <property type="protein sequence ID" value="ORA07253.1"/>
    <property type="molecule type" value="Genomic_DNA"/>
</dbReference>
<sequence length="832" mass="86110">MLDEIGARPELRHLSTRASSDHAVAVLELTAALADVLTFYSDRAANDAYLGTATDRRSVERLTRLVGYRPRPGVAAMTWLEFTMEAATSATAPAGLPVQATADPNSPTVAPPTYETLEAAQLDARFNRMRVTLQAAPLPAFAAGSTHAILARGAAALTTALHANDTVLLFGAAAGQLERKSVAAATIDVDRIRISWTTPIAGTAGASPRSWRTTRSLAVFGAHAPPTYNVMVSDSTAPGGVRWTTAITSFLLGAGASTIPVDAPIDDIAVGTHLLVETSGPPVLVTVTAIGRSATTVGPLTDAAPTISVTPALPAYDLRTVRLHVLAGPELTWWGGEAKTTFAGSAYLPVFRAELPNGTAGVELGRRIERDAWVPGEVLDTAELAAGRAAILSWFDTDAPGAPPPQVLRLQRRPDLPVFDANGFAMLRLDLVSTAGTPGTAPEWPAAAEAWLALNVLRASHGASTVETVGNGDGTIAFQRMALAKQPVTHLPAEVPGGLASTLRVYVDGVARTEVAGIYGHNAHDPVVTTATRPDGITEICFGDGADMAARASTGVGNVAATYRVGSGLAGRVGAGRLNALLAKPAGVRSVTNPLPSEGGADPEPADQARRNAPASVRALGRGVSLRDLADLLVGTGLVTEAQAIWLWNGLDWMIHITVTAPLGAALGPDVLTTLARSLDSTRDTSHLLRIADSTKVPVTVSASVVIDARVEKPAAVLAAVDSAVRNRLDSNRSGLGRAVTASDLIAGCAAVPGVIGVDLDDLMFAPSAAFDSAELSHRGVLMAPDGTPVRAQPRLRLLRAHPDVTRGVVLPAELAVIAQPGDVRIIDGGRA</sequence>
<gene>
    <name evidence="2" type="ORF">BST17_01970</name>
</gene>
<dbReference type="AlphaFoldDB" id="A0A1W9Z4P2"/>
<evidence type="ECO:0008006" key="4">
    <source>
        <dbReference type="Google" id="ProtNLM"/>
    </source>
</evidence>
<accession>A0A1W9Z4P2</accession>
<feature type="region of interest" description="Disordered" evidence="1">
    <location>
        <begin position="589"/>
        <end position="612"/>
    </location>
</feature>
<organism evidence="2 3">
    <name type="scientific">Mycolicibacterium bacteremicum</name>
    <name type="common">Mycobacterium bacteremicum</name>
    <dbReference type="NCBI Taxonomy" id="564198"/>
    <lineage>
        <taxon>Bacteria</taxon>
        <taxon>Bacillati</taxon>
        <taxon>Actinomycetota</taxon>
        <taxon>Actinomycetes</taxon>
        <taxon>Mycobacteriales</taxon>
        <taxon>Mycobacteriaceae</taxon>
        <taxon>Mycolicibacterium</taxon>
    </lineage>
</organism>
<dbReference type="RefSeq" id="WP_083055031.1">
    <property type="nucleotide sequence ID" value="NZ_JACKVM010000014.1"/>
</dbReference>
<dbReference type="OrthoDB" id="266253at2"/>
<protein>
    <recommendedName>
        <fullName evidence="4">Baseplate protein J-like domain-containing protein</fullName>
    </recommendedName>
</protein>
<dbReference type="STRING" id="564198.BST17_01970"/>
<evidence type="ECO:0000313" key="3">
    <source>
        <dbReference type="Proteomes" id="UP000192366"/>
    </source>
</evidence>
<proteinExistence type="predicted"/>
<keyword evidence="3" id="KW-1185">Reference proteome</keyword>
<evidence type="ECO:0000256" key="1">
    <source>
        <dbReference type="SAM" id="MobiDB-lite"/>
    </source>
</evidence>
<name>A0A1W9Z4P2_MYCBA</name>
<reference evidence="2 3" key="1">
    <citation type="submission" date="2017-02" db="EMBL/GenBank/DDBJ databases">
        <title>The new phylogeny of genus Mycobacterium.</title>
        <authorList>
            <person name="Tortoli E."/>
            <person name="Trovato A."/>
            <person name="Cirillo D.M."/>
        </authorList>
    </citation>
    <scope>NUCLEOTIDE SEQUENCE [LARGE SCALE GENOMIC DNA]</scope>
    <source>
        <strain evidence="2 3">DSM 45578</strain>
    </source>
</reference>
<evidence type="ECO:0000313" key="2">
    <source>
        <dbReference type="EMBL" id="ORA07253.1"/>
    </source>
</evidence>
<comment type="caution">
    <text evidence="2">The sequence shown here is derived from an EMBL/GenBank/DDBJ whole genome shotgun (WGS) entry which is preliminary data.</text>
</comment>
<dbReference type="Proteomes" id="UP000192366">
    <property type="component" value="Unassembled WGS sequence"/>
</dbReference>